<reference evidence="1 2" key="1">
    <citation type="journal article" date="2015" name="Genome Biol. Evol.">
        <title>Phylogenomic analyses indicate that early fungi evolved digesting cell walls of algal ancestors of land plants.</title>
        <authorList>
            <person name="Chang Y."/>
            <person name="Wang S."/>
            <person name="Sekimoto S."/>
            <person name="Aerts A.L."/>
            <person name="Choi C."/>
            <person name="Clum A."/>
            <person name="LaButti K.M."/>
            <person name="Lindquist E.A."/>
            <person name="Yee Ngan C."/>
            <person name="Ohm R.A."/>
            <person name="Salamov A.A."/>
            <person name="Grigoriev I.V."/>
            <person name="Spatafora J.W."/>
            <person name="Berbee M.L."/>
        </authorList>
    </citation>
    <scope>NUCLEOTIDE SEQUENCE [LARGE SCALE GENOMIC DNA]</scope>
    <source>
        <strain evidence="1 2">NRRL 28638</strain>
    </source>
</reference>
<protein>
    <submittedName>
        <fullName evidence="1">Uncharacterized protein</fullName>
    </submittedName>
</protein>
<proteinExistence type="predicted"/>
<dbReference type="Proteomes" id="UP000070444">
    <property type="component" value="Unassembled WGS sequence"/>
</dbReference>
<gene>
    <name evidence="1" type="ORF">CONCODRAFT_6187</name>
</gene>
<dbReference type="AlphaFoldDB" id="A0A137P835"/>
<evidence type="ECO:0000313" key="2">
    <source>
        <dbReference type="Proteomes" id="UP000070444"/>
    </source>
</evidence>
<organism evidence="1 2">
    <name type="scientific">Conidiobolus coronatus (strain ATCC 28846 / CBS 209.66 / NRRL 28638)</name>
    <name type="common">Delacroixia coronata</name>
    <dbReference type="NCBI Taxonomy" id="796925"/>
    <lineage>
        <taxon>Eukaryota</taxon>
        <taxon>Fungi</taxon>
        <taxon>Fungi incertae sedis</taxon>
        <taxon>Zoopagomycota</taxon>
        <taxon>Entomophthoromycotina</taxon>
        <taxon>Entomophthoromycetes</taxon>
        <taxon>Entomophthorales</taxon>
        <taxon>Ancylistaceae</taxon>
        <taxon>Conidiobolus</taxon>
    </lineage>
</organism>
<keyword evidence="2" id="KW-1185">Reference proteome</keyword>
<evidence type="ECO:0000313" key="1">
    <source>
        <dbReference type="EMBL" id="KXN71160.1"/>
    </source>
</evidence>
<dbReference type="EMBL" id="KQ964482">
    <property type="protein sequence ID" value="KXN71160.1"/>
    <property type="molecule type" value="Genomic_DNA"/>
</dbReference>
<sequence length="211" mass="24850">MKKGTVKVIKKLDITPEMLEKSPNSTKAVDKQLFPFISTPSQSLHSKSFKDSSVNYDTKLLVTKDSNKIKKALLETLLNIKTSKFSVNCTLKRKLIKNEDQGILYYTQELDNQYKAYCRSWNIEVKNNLLVLLFKLGEFSTKYKCQEGLYNQLENFALNQLYVRLHKISKIIYKVWRPRSEFELLKAGKISFYWFEELNLSDVENFRKQIH</sequence>
<accession>A0A137P835</accession>
<name>A0A137P835_CONC2</name>